<dbReference type="Proteomes" id="UP001154259">
    <property type="component" value="Unassembled WGS sequence"/>
</dbReference>
<dbReference type="InterPro" id="IPR020612">
    <property type="entry name" value="Methylthiotransferase_CS"/>
</dbReference>
<proteinExistence type="predicted"/>
<evidence type="ECO:0000256" key="7">
    <source>
        <dbReference type="ARBA" id="ARBA00023014"/>
    </source>
</evidence>
<keyword evidence="7" id="KW-0411">Iron-sulfur</keyword>
<evidence type="ECO:0000313" key="12">
    <source>
        <dbReference type="Proteomes" id="UP001154255"/>
    </source>
</evidence>
<evidence type="ECO:0000256" key="6">
    <source>
        <dbReference type="ARBA" id="ARBA00023004"/>
    </source>
</evidence>
<dbReference type="GO" id="GO:0051539">
    <property type="term" value="F:4 iron, 4 sulfur cluster binding"/>
    <property type="evidence" value="ECO:0007669"/>
    <property type="project" value="UniProtKB-KW"/>
</dbReference>
<dbReference type="InterPro" id="IPR006467">
    <property type="entry name" value="MiaB-like_bact"/>
</dbReference>
<dbReference type="CDD" id="cd01335">
    <property type="entry name" value="Radical_SAM"/>
    <property type="match status" value="1"/>
</dbReference>
<dbReference type="Gene3D" id="3.40.50.12160">
    <property type="entry name" value="Methylthiotransferase, N-terminal domain"/>
    <property type="match status" value="1"/>
</dbReference>
<dbReference type="InterPro" id="IPR058240">
    <property type="entry name" value="rSAM_sf"/>
</dbReference>
<dbReference type="Pfam" id="PF04055">
    <property type="entry name" value="Radical_SAM"/>
    <property type="match status" value="1"/>
</dbReference>
<sequence length="419" mass="46743">MSDKTPQKPQILTFGCRLNRYESEVMGQYADGLGDVVVVNTCAVTAEAERQARQAIRRLNRKDDQKRIVVTGCAAQLNPQKWSELPGVVQVLGNEDKLQAENWTNEAIASGNQVSDIMSVKQTAAQVVTEFTGRTRAFVQVQQGCDHRCTFCVIPFGRGPSRSVTIEGVIDQARALVERDYKEVVLTGVDIASWKSNKDDRLALGDLCKAVLKAVPELQRLRLSSIDPIGFDETLWELLATEPRLMPHLHLSVQAGSDMILKRMKRRHLTADVDQLVQKLRSIRPDIGLSVDIIAGFPTEDDVYFQETYDFLKEQAFPYLHVFPYSERKDTPAAQMPAVAVAVRKERAAKLRELGVHSSKQFHESLMGRDVHILMETPDHGHSEQFAFATLQGELATPGEIISARVIAGNSDGIVVERR</sequence>
<keyword evidence="5" id="KW-0479">Metal-binding</keyword>
<dbReference type="SUPFAM" id="SSF102114">
    <property type="entry name" value="Radical SAM enzymes"/>
    <property type="match status" value="1"/>
</dbReference>
<dbReference type="AlphaFoldDB" id="A0A9W4XA74"/>
<dbReference type="Pfam" id="PF00919">
    <property type="entry name" value="UPF0004"/>
    <property type="match status" value="1"/>
</dbReference>
<evidence type="ECO:0000259" key="8">
    <source>
        <dbReference type="PROSITE" id="PS51449"/>
    </source>
</evidence>
<dbReference type="InterPro" id="IPR013848">
    <property type="entry name" value="Methylthiotransferase_N"/>
</dbReference>
<dbReference type="EMBL" id="CAMXCM010000005">
    <property type="protein sequence ID" value="CAI3950157.1"/>
    <property type="molecule type" value="Genomic_DNA"/>
</dbReference>
<evidence type="ECO:0000256" key="5">
    <source>
        <dbReference type="ARBA" id="ARBA00022723"/>
    </source>
</evidence>
<dbReference type="InterPro" id="IPR038135">
    <property type="entry name" value="Methylthiotransferase_N_sf"/>
</dbReference>
<dbReference type="GO" id="GO:0035598">
    <property type="term" value="F:tRNA (N(6)-L-threonylcarbamoyladenosine(37)-C(2))-methylthiotransferase activity"/>
    <property type="evidence" value="ECO:0007669"/>
    <property type="project" value="TreeGrafter"/>
</dbReference>
<dbReference type="SMART" id="SM00729">
    <property type="entry name" value="Elp3"/>
    <property type="match status" value="1"/>
</dbReference>
<comment type="caution">
    <text evidence="10">The sequence shown here is derived from an EMBL/GenBank/DDBJ whole genome shotgun (WGS) entry which is preliminary data.</text>
</comment>
<dbReference type="PANTHER" id="PTHR11918:SF45">
    <property type="entry name" value="THREONYLCARBAMOYLADENOSINE TRNA METHYLTHIOTRANSFERASE"/>
    <property type="match status" value="1"/>
</dbReference>
<feature type="domain" description="Radical SAM core" evidence="9">
    <location>
        <begin position="131"/>
        <end position="361"/>
    </location>
</feature>
<dbReference type="GO" id="GO:0046872">
    <property type="term" value="F:metal ion binding"/>
    <property type="evidence" value="ECO:0007669"/>
    <property type="project" value="UniProtKB-KW"/>
</dbReference>
<dbReference type="InterPro" id="IPR005839">
    <property type="entry name" value="Methylthiotransferase"/>
</dbReference>
<dbReference type="PROSITE" id="PS01278">
    <property type="entry name" value="MTTASE_RADICAL"/>
    <property type="match status" value="1"/>
</dbReference>
<dbReference type="PROSITE" id="PS51449">
    <property type="entry name" value="MTTASE_N"/>
    <property type="match status" value="1"/>
</dbReference>
<keyword evidence="4" id="KW-0949">S-adenosyl-L-methionine</keyword>
<dbReference type="PROSITE" id="PS51918">
    <property type="entry name" value="RADICAL_SAM"/>
    <property type="match status" value="1"/>
</dbReference>
<evidence type="ECO:0000313" key="13">
    <source>
        <dbReference type="Proteomes" id="UP001154259"/>
    </source>
</evidence>
<dbReference type="RefSeq" id="WP_271790316.1">
    <property type="nucleotide sequence ID" value="NZ_CAMXCM010000005.1"/>
</dbReference>
<evidence type="ECO:0000256" key="1">
    <source>
        <dbReference type="ARBA" id="ARBA00001966"/>
    </source>
</evidence>
<comment type="cofactor">
    <cofactor evidence="1">
        <name>[4Fe-4S] cluster</name>
        <dbReference type="ChEBI" id="CHEBI:49883"/>
    </cofactor>
</comment>
<keyword evidence="13" id="KW-1185">Reference proteome</keyword>
<dbReference type="InterPro" id="IPR007197">
    <property type="entry name" value="rSAM"/>
</dbReference>
<dbReference type="NCBIfam" id="TIGR00089">
    <property type="entry name" value="MiaB/RimO family radical SAM methylthiotransferase"/>
    <property type="match status" value="1"/>
</dbReference>
<evidence type="ECO:0000259" key="9">
    <source>
        <dbReference type="PROSITE" id="PS51918"/>
    </source>
</evidence>
<accession>A0A9W4XA74</accession>
<evidence type="ECO:0000256" key="2">
    <source>
        <dbReference type="ARBA" id="ARBA00022485"/>
    </source>
</evidence>
<evidence type="ECO:0000256" key="3">
    <source>
        <dbReference type="ARBA" id="ARBA00022679"/>
    </source>
</evidence>
<organism evidence="10 12">
    <name type="scientific">Commensalibacter communis</name>
    <dbReference type="NCBI Taxonomy" id="2972786"/>
    <lineage>
        <taxon>Bacteria</taxon>
        <taxon>Pseudomonadati</taxon>
        <taxon>Pseudomonadota</taxon>
        <taxon>Alphaproteobacteria</taxon>
        <taxon>Acetobacterales</taxon>
        <taxon>Acetobacteraceae</taxon>
    </lineage>
</organism>
<dbReference type="InterPro" id="IPR023404">
    <property type="entry name" value="rSAM_horseshoe"/>
</dbReference>
<evidence type="ECO:0000256" key="4">
    <source>
        <dbReference type="ARBA" id="ARBA00022691"/>
    </source>
</evidence>
<dbReference type="EMBL" id="CAMXCS010000006">
    <property type="protein sequence ID" value="CAI3954219.1"/>
    <property type="molecule type" value="Genomic_DNA"/>
</dbReference>
<dbReference type="Gene3D" id="3.80.30.20">
    <property type="entry name" value="tm_1862 like domain"/>
    <property type="match status" value="1"/>
</dbReference>
<keyword evidence="2" id="KW-0004">4Fe-4S</keyword>
<dbReference type="NCBIfam" id="TIGR01579">
    <property type="entry name" value="MiaB-like-C"/>
    <property type="match status" value="1"/>
</dbReference>
<dbReference type="SFLD" id="SFLDS00029">
    <property type="entry name" value="Radical_SAM"/>
    <property type="match status" value="1"/>
</dbReference>
<name>A0A9W4XA74_9PROT</name>
<keyword evidence="6" id="KW-0408">Iron</keyword>
<keyword evidence="3" id="KW-0808">Transferase</keyword>
<dbReference type="InterPro" id="IPR006638">
    <property type="entry name" value="Elp3/MiaA/NifB-like_rSAM"/>
</dbReference>
<gene>
    <name evidence="11" type="ORF">R53529_LOCUS1892</name>
    <name evidence="10" type="ORF">R53530_LOCUS1774</name>
</gene>
<protein>
    <submittedName>
        <fullName evidence="10 11">tRNA A37 methylthiotransferase MiaB (MiaB)</fullName>
    </submittedName>
</protein>
<evidence type="ECO:0000313" key="11">
    <source>
        <dbReference type="EMBL" id="CAI3954219.1"/>
    </source>
</evidence>
<dbReference type="Proteomes" id="UP001154255">
    <property type="component" value="Unassembled WGS sequence"/>
</dbReference>
<reference evidence="10" key="1">
    <citation type="submission" date="2022-10" db="EMBL/GenBank/DDBJ databases">
        <authorList>
            <person name="Botero Cardona J."/>
        </authorList>
    </citation>
    <scope>NUCLEOTIDE SEQUENCE</scope>
    <source>
        <strain evidence="10">LMG 31819</strain>
        <strain evidence="11">R-53529</strain>
    </source>
</reference>
<evidence type="ECO:0000313" key="10">
    <source>
        <dbReference type="EMBL" id="CAI3950157.1"/>
    </source>
</evidence>
<dbReference type="SFLD" id="SFLDG01082">
    <property type="entry name" value="B12-binding_domain_containing"/>
    <property type="match status" value="1"/>
</dbReference>
<feature type="domain" description="MTTase N-terminal" evidence="8">
    <location>
        <begin position="7"/>
        <end position="109"/>
    </location>
</feature>
<dbReference type="PANTHER" id="PTHR11918">
    <property type="entry name" value="RADICAL SAM PROTEINS"/>
    <property type="match status" value="1"/>
</dbReference>